<protein>
    <submittedName>
        <fullName evidence="4">Amino acid adenylation domain-containing protein</fullName>
    </submittedName>
</protein>
<dbReference type="CDD" id="cd19531">
    <property type="entry name" value="LCL_NRPS-like"/>
    <property type="match status" value="1"/>
</dbReference>
<dbReference type="Pfam" id="PF13193">
    <property type="entry name" value="AMP-binding_C"/>
    <property type="match status" value="1"/>
</dbReference>
<dbReference type="Gene3D" id="3.30.559.30">
    <property type="entry name" value="Nonribosomal peptide synthetase, condensation domain"/>
    <property type="match status" value="1"/>
</dbReference>
<dbReference type="InterPro" id="IPR001242">
    <property type="entry name" value="Condensation_dom"/>
</dbReference>
<reference evidence="4" key="1">
    <citation type="journal article" date="2020" name="mSystems">
        <title>Genome- and Community-Level Interaction Insights into Carbon Utilization and Element Cycling Functions of Hydrothermarchaeota in Hydrothermal Sediment.</title>
        <authorList>
            <person name="Zhou Z."/>
            <person name="Liu Y."/>
            <person name="Xu W."/>
            <person name="Pan J."/>
            <person name="Luo Z.H."/>
            <person name="Li M."/>
        </authorList>
    </citation>
    <scope>NUCLEOTIDE SEQUENCE [LARGE SCALE GENOMIC DNA]</scope>
    <source>
        <strain evidence="4">HyVt-26</strain>
    </source>
</reference>
<feature type="domain" description="AMP-binding enzyme C-terminal" evidence="3">
    <location>
        <begin position="891"/>
        <end position="963"/>
    </location>
</feature>
<dbReference type="PANTHER" id="PTHR45527">
    <property type="entry name" value="NONRIBOSOMAL PEPTIDE SYNTHETASE"/>
    <property type="match status" value="1"/>
</dbReference>
<dbReference type="Gene3D" id="3.30.559.10">
    <property type="entry name" value="Chloramphenicol acetyltransferase-like domain"/>
    <property type="match status" value="1"/>
</dbReference>
<evidence type="ECO:0000313" key="4">
    <source>
        <dbReference type="EMBL" id="HDK37915.1"/>
    </source>
</evidence>
<dbReference type="Pfam" id="PF00668">
    <property type="entry name" value="Condensation"/>
    <property type="match status" value="1"/>
</dbReference>
<dbReference type="GO" id="GO:0009239">
    <property type="term" value="P:enterobactin biosynthetic process"/>
    <property type="evidence" value="ECO:0007669"/>
    <property type="project" value="TreeGrafter"/>
</dbReference>
<dbReference type="NCBIfam" id="TIGR01733">
    <property type="entry name" value="AA-adenyl-dom"/>
    <property type="match status" value="1"/>
</dbReference>
<dbReference type="EMBL" id="DRCV01000121">
    <property type="protein sequence ID" value="HDK37915.1"/>
    <property type="molecule type" value="Genomic_DNA"/>
</dbReference>
<evidence type="ECO:0000259" key="3">
    <source>
        <dbReference type="Pfam" id="PF13193"/>
    </source>
</evidence>
<dbReference type="Gene3D" id="3.40.50.12780">
    <property type="entry name" value="N-terminal domain of ligase-like"/>
    <property type="match status" value="1"/>
</dbReference>
<dbReference type="GO" id="GO:0047527">
    <property type="term" value="F:2,3-dihydroxybenzoate-serine ligase activity"/>
    <property type="evidence" value="ECO:0007669"/>
    <property type="project" value="TreeGrafter"/>
</dbReference>
<name>A0A831NVT6_9GAMM</name>
<dbReference type="SUPFAM" id="SSF52777">
    <property type="entry name" value="CoA-dependent acyltransferases"/>
    <property type="match status" value="2"/>
</dbReference>
<dbReference type="InterPro" id="IPR045851">
    <property type="entry name" value="AMP-bd_C_sf"/>
</dbReference>
<feature type="domain" description="AMP-dependent synthetase/ligase" evidence="1">
    <location>
        <begin position="483"/>
        <end position="832"/>
    </location>
</feature>
<dbReference type="AlphaFoldDB" id="A0A831NVT6"/>
<dbReference type="SUPFAM" id="SSF56801">
    <property type="entry name" value="Acetyl-CoA synthetase-like"/>
    <property type="match status" value="1"/>
</dbReference>
<organism evidence="4">
    <name type="scientific">Thiolapillus brandeum</name>
    <dbReference type="NCBI Taxonomy" id="1076588"/>
    <lineage>
        <taxon>Bacteria</taxon>
        <taxon>Pseudomonadati</taxon>
        <taxon>Pseudomonadota</taxon>
        <taxon>Gammaproteobacteria</taxon>
        <taxon>Chromatiales</taxon>
        <taxon>Sedimenticolaceae</taxon>
        <taxon>Thiolapillus</taxon>
    </lineage>
</organism>
<gene>
    <name evidence="4" type="ORF">ENG92_02725</name>
</gene>
<dbReference type="GO" id="GO:0031177">
    <property type="term" value="F:phosphopantetheine binding"/>
    <property type="evidence" value="ECO:0007669"/>
    <property type="project" value="TreeGrafter"/>
</dbReference>
<dbReference type="InterPro" id="IPR010071">
    <property type="entry name" value="AA_adenyl_dom"/>
</dbReference>
<feature type="non-terminal residue" evidence="4">
    <location>
        <position position="963"/>
    </location>
</feature>
<dbReference type="InterPro" id="IPR025110">
    <property type="entry name" value="AMP-bd_C"/>
</dbReference>
<dbReference type="GO" id="GO:0043041">
    <property type="term" value="P:amino acid activation for nonribosomal peptide biosynthetic process"/>
    <property type="evidence" value="ECO:0007669"/>
    <property type="project" value="TreeGrafter"/>
</dbReference>
<dbReference type="GO" id="GO:0005829">
    <property type="term" value="C:cytosol"/>
    <property type="evidence" value="ECO:0007669"/>
    <property type="project" value="TreeGrafter"/>
</dbReference>
<evidence type="ECO:0000259" key="1">
    <source>
        <dbReference type="Pfam" id="PF00501"/>
    </source>
</evidence>
<dbReference type="PANTHER" id="PTHR45527:SF1">
    <property type="entry name" value="FATTY ACID SYNTHASE"/>
    <property type="match status" value="1"/>
</dbReference>
<dbReference type="GO" id="GO:0009366">
    <property type="term" value="C:enterobactin synthetase complex"/>
    <property type="evidence" value="ECO:0007669"/>
    <property type="project" value="TreeGrafter"/>
</dbReference>
<dbReference type="PROSITE" id="PS00455">
    <property type="entry name" value="AMP_BINDING"/>
    <property type="match status" value="1"/>
</dbReference>
<dbReference type="CDD" id="cd05930">
    <property type="entry name" value="A_NRPS"/>
    <property type="match status" value="1"/>
</dbReference>
<dbReference type="InterPro" id="IPR042099">
    <property type="entry name" value="ANL_N_sf"/>
</dbReference>
<feature type="domain" description="Condensation" evidence="2">
    <location>
        <begin position="17"/>
        <end position="459"/>
    </location>
</feature>
<dbReference type="InterPro" id="IPR023213">
    <property type="entry name" value="CAT-like_dom_sf"/>
</dbReference>
<dbReference type="Proteomes" id="UP000885822">
    <property type="component" value="Unassembled WGS sequence"/>
</dbReference>
<dbReference type="Gene3D" id="3.30.300.30">
    <property type="match status" value="1"/>
</dbReference>
<dbReference type="InterPro" id="IPR000873">
    <property type="entry name" value="AMP-dep_synth/lig_dom"/>
</dbReference>
<accession>A0A831NVT6</accession>
<comment type="caution">
    <text evidence="4">The sequence shown here is derived from an EMBL/GenBank/DDBJ whole genome shotgun (WGS) entry which is preliminary data.</text>
</comment>
<evidence type="ECO:0000259" key="2">
    <source>
        <dbReference type="Pfam" id="PF00668"/>
    </source>
</evidence>
<dbReference type="InterPro" id="IPR020845">
    <property type="entry name" value="AMP-binding_CS"/>
</dbReference>
<dbReference type="Pfam" id="PF00501">
    <property type="entry name" value="AMP-binding"/>
    <property type="match status" value="1"/>
</dbReference>
<proteinExistence type="predicted"/>
<sequence>MKDEAAEEVISAAAVDGSMPLSPTQRRLWLAQQLEPGIAIYNISHATHIRGELSVPALKRALDKVVERHEILRTTVKLEGEEPQLVVADSLSIELPVVDLSCLPATDKEMQAQHLAGKEAHFDFDLSKGPLVRVLLLCLGEREHLLVLSMHHIIYDAWSRNLFGRELQYYYGTFLNGRMDELPRVAWSYREFILWQCRWLAGDEAKSQRHYWRERLSGAAALNLPSDRQQTDIPRQLGAEQRQRLPRQLTDTLKALADQHNATLFMVMLSVLQLLFHRLSGQEDILIGVPIAGRYRHPQLESVIGFFVNTLALRADLSAPSTFTQLLEQVRDSAYAAYSHSDLPYDEVVADLQPERRAGRDPLIDVMFNFNPTPLNYYFLEGTTTEPWPIADPVANYPLAFSVIPDERGLTLTLVYQQRLFSDEHIEELLRQYLLLLEQVAAEPEGSLYDYSLVTPEAESFLPDPSISQDEPDYPPVCQEFYASVQRTPYAIAISQGECRWTYAQLAERVEIIAGAMANKGLGRGDVVAVSGRRSPALIAAITAVLATGAVLLTIDMDLPAVRQWLMLEQSRAKGILLGPGGRKSDISADDLVLILDEEGRPLTDGPCLSPPLPDSRITGDDPAYIFFTSGTTGTPKAVLGCHKGLSHFLTWQRRKFAIGQGDRVAQLTSLSFDVLLRDIFLPLSCGATICLPEAVDEVNPLTFLERERITVLHTVPSLAQSWLNDIPVGLSLTDLRWVFFAGEPLTDTLVRRWREAFRGGGEVVNLYGATEATLAKCCYQPGIELEAGMQPAGWPLSQTQALVLNQNQRLCGIGEAGEIVLRTPFRTLGYLDSEPTERQPFVKNPFRKDAQDMLYFTGDKGHYGHDGMLEVIGRLDDQVKIRGIRVEPAEVTAALCSHGSVQEGVVVCSGEDAQGKQLIAYVVPIGKVEVAQLRAHLVDQLPAAMVPSIWVMLERLPLTSSG</sequence>